<reference evidence="3" key="1">
    <citation type="submission" date="2018-09" db="EMBL/GenBank/DDBJ databases">
        <title>Murine metabolic-syndrome-specific gut microbial biobank.</title>
        <authorList>
            <person name="Liu C."/>
        </authorList>
    </citation>
    <scope>NUCLEOTIDE SEQUENCE</scope>
    <source>
        <strain evidence="3">D42-62</strain>
    </source>
</reference>
<keyword evidence="1" id="KW-0812">Transmembrane</keyword>
<dbReference type="Gene3D" id="3.10.350.10">
    <property type="entry name" value="LysM domain"/>
    <property type="match status" value="1"/>
</dbReference>
<dbReference type="Proteomes" id="UP001154420">
    <property type="component" value="Unassembled WGS sequence"/>
</dbReference>
<dbReference type="InterPro" id="IPR018392">
    <property type="entry name" value="LysM"/>
</dbReference>
<gene>
    <name evidence="3" type="ORF">D5281_14590</name>
</gene>
<dbReference type="CDD" id="cd00118">
    <property type="entry name" value="LysM"/>
    <property type="match status" value="1"/>
</dbReference>
<dbReference type="SUPFAM" id="SSF52058">
    <property type="entry name" value="L domain-like"/>
    <property type="match status" value="1"/>
</dbReference>
<evidence type="ECO:0000313" key="4">
    <source>
        <dbReference type="Proteomes" id="UP001154420"/>
    </source>
</evidence>
<dbReference type="InterPro" id="IPR032675">
    <property type="entry name" value="LRR_dom_sf"/>
</dbReference>
<dbReference type="AlphaFoldDB" id="A0A9X5GTG8"/>
<keyword evidence="1" id="KW-1133">Transmembrane helix</keyword>
<organism evidence="3 4">
    <name type="scientific">Parablautia muri</name>
    <dbReference type="NCBI Taxonomy" id="2320879"/>
    <lineage>
        <taxon>Bacteria</taxon>
        <taxon>Bacillati</taxon>
        <taxon>Bacillota</taxon>
        <taxon>Clostridia</taxon>
        <taxon>Lachnospirales</taxon>
        <taxon>Lachnospiraceae</taxon>
        <taxon>Parablautia</taxon>
    </lineage>
</organism>
<dbReference type="InterPro" id="IPR036779">
    <property type="entry name" value="LysM_dom_sf"/>
</dbReference>
<protein>
    <submittedName>
        <fullName evidence="3">LysM peptidoglycan-binding domain-containing protein</fullName>
    </submittedName>
</protein>
<dbReference type="PROSITE" id="PS51782">
    <property type="entry name" value="LYSM"/>
    <property type="match status" value="1"/>
</dbReference>
<feature type="domain" description="LysM" evidence="2">
    <location>
        <begin position="92"/>
        <end position="141"/>
    </location>
</feature>
<evidence type="ECO:0000313" key="3">
    <source>
        <dbReference type="EMBL" id="NBJ93790.1"/>
    </source>
</evidence>
<proteinExistence type="predicted"/>
<keyword evidence="4" id="KW-1185">Reference proteome</keyword>
<sequence length="604" mass="70383">MALSFSQHLLYDAKMMQHRFIINVSYIQQRKRGQTMDKRLKFGIKAIIFIIMLLSIPLSSHAYMGQNKDYILTDEKPENLEETHYLEFVSKETYSVKAGDTLWDISESYWGDGTYYQKILDDNADVVSMPEHLMPGSQLQLEKTLYTKAGIEDHISQNQFRYDVIVGKDAFKLEDSYGNRNFNSPYWIYASVPYENDLKEADPYVHWEEFKDEVRRCSKKICGELVSDLSFERYQVTGIGSLCGYHFTFDAGDKEYIIMAYFCYNTTTQSEAFALCEKQRCTKSMLGLIRGKTFYAAVRFLDPGVYYVKAQDYVGSEDWKYPQLRNPFVNAMQRLYSGPLLQAEDYPNDDVIKWKAPELEKLVREELSNLWQLTEEEKQAFMERDMTAGDLAGIEEMDLSYYSVDNGTEEEYMRVQLNGSANNGTDITLYPPVKERLLNTLEDLKHFRELKSLNVILRTPCITNLSCIENLTDLRVLNLDIQSADTQVENVDFLGKLTKLRSLRMGGWYWKKQYNEYFEGITDLSILRNCPHLAYLTLKTGNVESYDFLADLPEIHYLFLSRIWGEKNLVPDESLLPNARFIEIYGEQVRFENGEGYDPPYNLR</sequence>
<feature type="transmembrane region" description="Helical" evidence="1">
    <location>
        <begin position="42"/>
        <end position="64"/>
    </location>
</feature>
<dbReference type="Gene3D" id="3.80.10.10">
    <property type="entry name" value="Ribonuclease Inhibitor"/>
    <property type="match status" value="1"/>
</dbReference>
<dbReference type="EMBL" id="QZDT01000024">
    <property type="protein sequence ID" value="NBJ93790.1"/>
    <property type="molecule type" value="Genomic_DNA"/>
</dbReference>
<keyword evidence="1" id="KW-0472">Membrane</keyword>
<dbReference type="Pfam" id="PF01476">
    <property type="entry name" value="LysM"/>
    <property type="match status" value="1"/>
</dbReference>
<evidence type="ECO:0000259" key="2">
    <source>
        <dbReference type="PROSITE" id="PS51782"/>
    </source>
</evidence>
<name>A0A9X5GTG8_9FIRM</name>
<comment type="caution">
    <text evidence="3">The sequence shown here is derived from an EMBL/GenBank/DDBJ whole genome shotgun (WGS) entry which is preliminary data.</text>
</comment>
<evidence type="ECO:0000256" key="1">
    <source>
        <dbReference type="SAM" id="Phobius"/>
    </source>
</evidence>
<accession>A0A9X5GTG8</accession>